<dbReference type="Pfam" id="PF14100">
    <property type="entry name" value="DUF6807"/>
    <property type="match status" value="1"/>
</dbReference>
<comment type="caution">
    <text evidence="2">The sequence shown here is derived from an EMBL/GenBank/DDBJ whole genome shotgun (WGS) entry which is preliminary data.</text>
</comment>
<proteinExistence type="predicted"/>
<sequence length="327" mass="36723">MRDGRRPARNPLDRKPLTRRGNGGIRRLCGRVGKLSRSTGSGADSAYREGGSDRCGDRRQLFYLLRIRPRARQAIHRSRDRPLWSQLHPPRLDTKEHPHHRSLWVAIGDVNGIDFWNEPSGRYGKQQVTGHVEKAAGPVFARLASTQSWCTHGGKAQLTEKRTAIFYNTPADGRFIDLDFELFADKGRLELGATKEAGPLGIRVAESIKADNGGTIANAFGSIGEKECWGQRAPWCDYYGDTDGHTLGIAAFDHPDNDDFPTYWHVRDYGLLAANNLYFAGGKLLKKGQSIRYRHRIYFHEGDTAAARVADKYQDYIHPPEIGVVQE</sequence>
<keyword evidence="3" id="KW-1185">Reference proteome</keyword>
<feature type="compositionally biased region" description="Basic and acidic residues" evidence="1">
    <location>
        <begin position="1"/>
        <end position="16"/>
    </location>
</feature>
<protein>
    <submittedName>
        <fullName evidence="2">Uncharacterized protein</fullName>
    </submittedName>
</protein>
<dbReference type="InterPro" id="IPR029475">
    <property type="entry name" value="DUF6807"/>
</dbReference>
<dbReference type="Proteomes" id="UP000282311">
    <property type="component" value="Unassembled WGS sequence"/>
</dbReference>
<evidence type="ECO:0000313" key="2">
    <source>
        <dbReference type="EMBL" id="RKN72932.1"/>
    </source>
</evidence>
<evidence type="ECO:0000256" key="1">
    <source>
        <dbReference type="SAM" id="MobiDB-lite"/>
    </source>
</evidence>
<dbReference type="EMBL" id="RBAH01000026">
    <property type="protein sequence ID" value="RKN72932.1"/>
    <property type="molecule type" value="Genomic_DNA"/>
</dbReference>
<name>A0A3B0BK81_9BACL</name>
<dbReference type="AlphaFoldDB" id="A0A3B0BK81"/>
<gene>
    <name evidence="2" type="ORF">D7M11_27665</name>
</gene>
<organism evidence="2 3">
    <name type="scientific">Paenibacillus ginsengarvi</name>
    <dbReference type="NCBI Taxonomy" id="400777"/>
    <lineage>
        <taxon>Bacteria</taxon>
        <taxon>Bacillati</taxon>
        <taxon>Bacillota</taxon>
        <taxon>Bacilli</taxon>
        <taxon>Bacillales</taxon>
        <taxon>Paenibacillaceae</taxon>
        <taxon>Paenibacillus</taxon>
    </lineage>
</organism>
<reference evidence="2 3" key="1">
    <citation type="journal article" date="2007" name="Int. J. Syst. Evol. Microbiol.">
        <title>Paenibacillus ginsengarvi sp. nov., isolated from soil from ginseng cultivation.</title>
        <authorList>
            <person name="Yoon M.H."/>
            <person name="Ten L.N."/>
            <person name="Im W.T."/>
        </authorList>
    </citation>
    <scope>NUCLEOTIDE SEQUENCE [LARGE SCALE GENOMIC DNA]</scope>
    <source>
        <strain evidence="2 3">KCTC 13059</strain>
    </source>
</reference>
<evidence type="ECO:0000313" key="3">
    <source>
        <dbReference type="Proteomes" id="UP000282311"/>
    </source>
</evidence>
<feature type="region of interest" description="Disordered" evidence="1">
    <location>
        <begin position="34"/>
        <end position="53"/>
    </location>
</feature>
<feature type="region of interest" description="Disordered" evidence="1">
    <location>
        <begin position="1"/>
        <end position="26"/>
    </location>
</feature>
<accession>A0A3B0BK81</accession>